<feature type="signal peptide" evidence="1">
    <location>
        <begin position="1"/>
        <end position="24"/>
    </location>
</feature>
<name>A0A7W8HYQ4_9CAUL</name>
<dbReference type="InterPro" id="IPR018637">
    <property type="entry name" value="DUF2059"/>
</dbReference>
<dbReference type="Pfam" id="PF09832">
    <property type="entry name" value="DUF2059"/>
    <property type="match status" value="1"/>
</dbReference>
<keyword evidence="4" id="KW-1185">Reference proteome</keyword>
<sequence length="190" mass="20820">MRFKIAFMAAALMAGGLSAPAALASVASQDVTAAPTARQLELTRRYIDLTMTEQFEDSLRQMIMAQAEIDPGARGLPDEERRFIAELSADLTADMIPQMLEAMTPVYARIFTEAELEAVIAFYDSELGKSIIEKTMTVMPEAHAAAMTVMPQLMDKMAARMCQHYGCDAGELRAMQGAIRGEVPVAPRRK</sequence>
<reference evidence="3 4" key="1">
    <citation type="submission" date="2020-08" db="EMBL/GenBank/DDBJ databases">
        <title>Genomic Encyclopedia of Type Strains, Phase IV (KMG-IV): sequencing the most valuable type-strain genomes for metagenomic binning, comparative biology and taxonomic classification.</title>
        <authorList>
            <person name="Goeker M."/>
        </authorList>
    </citation>
    <scope>NUCLEOTIDE SEQUENCE [LARGE SCALE GENOMIC DNA]</scope>
    <source>
        <strain evidence="3 4">DSM 25335</strain>
    </source>
</reference>
<evidence type="ECO:0000313" key="3">
    <source>
        <dbReference type="EMBL" id="MBB5291377.1"/>
    </source>
</evidence>
<comment type="caution">
    <text evidence="3">The sequence shown here is derived from an EMBL/GenBank/DDBJ whole genome shotgun (WGS) entry which is preliminary data.</text>
</comment>
<dbReference type="EMBL" id="JACHFZ010000001">
    <property type="protein sequence ID" value="MBB5291377.1"/>
    <property type="molecule type" value="Genomic_DNA"/>
</dbReference>
<dbReference type="AlphaFoldDB" id="A0A7W8HYQ4"/>
<gene>
    <name evidence="3" type="ORF">HNQ67_000873</name>
</gene>
<dbReference type="Proteomes" id="UP000566663">
    <property type="component" value="Unassembled WGS sequence"/>
</dbReference>
<organism evidence="3 4">
    <name type="scientific">Brevundimonas basaltis</name>
    <dbReference type="NCBI Taxonomy" id="472166"/>
    <lineage>
        <taxon>Bacteria</taxon>
        <taxon>Pseudomonadati</taxon>
        <taxon>Pseudomonadota</taxon>
        <taxon>Alphaproteobacteria</taxon>
        <taxon>Caulobacterales</taxon>
        <taxon>Caulobacteraceae</taxon>
        <taxon>Brevundimonas</taxon>
    </lineage>
</organism>
<feature type="chain" id="PRO_5031212086" description="DUF2059 domain-containing protein" evidence="1">
    <location>
        <begin position="25"/>
        <end position="190"/>
    </location>
</feature>
<keyword evidence="1" id="KW-0732">Signal</keyword>
<evidence type="ECO:0000313" key="4">
    <source>
        <dbReference type="Proteomes" id="UP000566663"/>
    </source>
</evidence>
<dbReference type="RefSeq" id="WP_183252652.1">
    <property type="nucleotide sequence ID" value="NZ_BAAAFF010000004.1"/>
</dbReference>
<protein>
    <recommendedName>
        <fullName evidence="2">DUF2059 domain-containing protein</fullName>
    </recommendedName>
</protein>
<evidence type="ECO:0000259" key="2">
    <source>
        <dbReference type="Pfam" id="PF09832"/>
    </source>
</evidence>
<feature type="domain" description="DUF2059" evidence="2">
    <location>
        <begin position="98"/>
        <end position="156"/>
    </location>
</feature>
<accession>A0A7W8HYQ4</accession>
<proteinExistence type="predicted"/>
<evidence type="ECO:0000256" key="1">
    <source>
        <dbReference type="SAM" id="SignalP"/>
    </source>
</evidence>